<protein>
    <recommendedName>
        <fullName evidence="4">PEP-CTERM protein-sorting domain-containing protein</fullName>
    </recommendedName>
</protein>
<evidence type="ECO:0008006" key="4">
    <source>
        <dbReference type="Google" id="ProtNLM"/>
    </source>
</evidence>
<keyword evidence="1" id="KW-0732">Signal</keyword>
<dbReference type="EMBL" id="CP019082">
    <property type="protein sequence ID" value="APW60855.1"/>
    <property type="molecule type" value="Genomic_DNA"/>
</dbReference>
<organism evidence="2 3">
    <name type="scientific">Paludisphaera borealis</name>
    <dbReference type="NCBI Taxonomy" id="1387353"/>
    <lineage>
        <taxon>Bacteria</taxon>
        <taxon>Pseudomonadati</taxon>
        <taxon>Planctomycetota</taxon>
        <taxon>Planctomycetia</taxon>
        <taxon>Isosphaerales</taxon>
        <taxon>Isosphaeraceae</taxon>
        <taxon>Paludisphaera</taxon>
    </lineage>
</organism>
<name>A0A1U7CPI7_9BACT</name>
<dbReference type="KEGG" id="pbor:BSF38_02347"/>
<keyword evidence="3" id="KW-1185">Reference proteome</keyword>
<reference evidence="3" key="1">
    <citation type="submission" date="2016-12" db="EMBL/GenBank/DDBJ databases">
        <title>Comparative genomics of four Isosphaeraceae planctomycetes: a common pool of plasmids and glycoside hydrolase genes.</title>
        <authorList>
            <person name="Ivanova A."/>
        </authorList>
    </citation>
    <scope>NUCLEOTIDE SEQUENCE [LARGE SCALE GENOMIC DNA]</scope>
    <source>
        <strain evidence="3">PX4</strain>
    </source>
</reference>
<proteinExistence type="predicted"/>
<gene>
    <name evidence="2" type="ORF">BSF38_02347</name>
</gene>
<dbReference type="AlphaFoldDB" id="A0A1U7CPI7"/>
<evidence type="ECO:0000256" key="1">
    <source>
        <dbReference type="SAM" id="SignalP"/>
    </source>
</evidence>
<feature type="signal peptide" evidence="1">
    <location>
        <begin position="1"/>
        <end position="35"/>
    </location>
</feature>
<feature type="chain" id="PRO_5012414252" description="PEP-CTERM protein-sorting domain-containing protein" evidence="1">
    <location>
        <begin position="36"/>
        <end position="236"/>
    </location>
</feature>
<accession>A0A1U7CPI7</accession>
<dbReference type="Proteomes" id="UP000186309">
    <property type="component" value="Chromosome"/>
</dbReference>
<evidence type="ECO:0000313" key="3">
    <source>
        <dbReference type="Proteomes" id="UP000186309"/>
    </source>
</evidence>
<sequence>MIKSLICAVRVQSVKVLLAASLVAGTSLLSGTAKADFTNLSTGASLTGNIDNNWTVVFPGQTNNQLETIAPGFPSPPWLSDAPSDASHWLVPVQYGQYNAPPSSGSPIDYVYTTSFTLNADQLASASLSGQWASDNNTVSIKLNGGASLGSNSAANSYTTWSSLTTTTTGFVLGLNTLEFHVANLPSGGNNPTGFRFEGGVTSAAVPEPASLVMSAVSTLMLGGLSWKRRLARRAV</sequence>
<evidence type="ECO:0000313" key="2">
    <source>
        <dbReference type="EMBL" id="APW60855.1"/>
    </source>
</evidence>